<accession>A0AAD8HZ28</accession>
<protein>
    <submittedName>
        <fullName evidence="1">Uncharacterized protein</fullName>
    </submittedName>
</protein>
<dbReference type="SUPFAM" id="SSF51695">
    <property type="entry name" value="PLC-like phosphodiesterases"/>
    <property type="match status" value="1"/>
</dbReference>
<dbReference type="InterPro" id="IPR017946">
    <property type="entry name" value="PLC-like_Pdiesterase_TIM-brl"/>
</dbReference>
<dbReference type="GO" id="GO:0008081">
    <property type="term" value="F:phosphoric diester hydrolase activity"/>
    <property type="evidence" value="ECO:0007669"/>
    <property type="project" value="InterPro"/>
</dbReference>
<comment type="caution">
    <text evidence="1">The sequence shown here is derived from an EMBL/GenBank/DDBJ whole genome shotgun (WGS) entry which is preliminary data.</text>
</comment>
<dbReference type="InterPro" id="IPR051057">
    <property type="entry name" value="PI-PLC_domain"/>
</dbReference>
<reference evidence="1" key="2">
    <citation type="submission" date="2023-05" db="EMBL/GenBank/DDBJ databases">
        <authorList>
            <person name="Schelkunov M.I."/>
        </authorList>
    </citation>
    <scope>NUCLEOTIDE SEQUENCE</scope>
    <source>
        <strain evidence="1">Hsosn_3</strain>
        <tissue evidence="1">Leaf</tissue>
    </source>
</reference>
<organism evidence="1 2">
    <name type="scientific">Heracleum sosnowskyi</name>
    <dbReference type="NCBI Taxonomy" id="360622"/>
    <lineage>
        <taxon>Eukaryota</taxon>
        <taxon>Viridiplantae</taxon>
        <taxon>Streptophyta</taxon>
        <taxon>Embryophyta</taxon>
        <taxon>Tracheophyta</taxon>
        <taxon>Spermatophyta</taxon>
        <taxon>Magnoliopsida</taxon>
        <taxon>eudicotyledons</taxon>
        <taxon>Gunneridae</taxon>
        <taxon>Pentapetalae</taxon>
        <taxon>asterids</taxon>
        <taxon>campanulids</taxon>
        <taxon>Apiales</taxon>
        <taxon>Apiaceae</taxon>
        <taxon>Apioideae</taxon>
        <taxon>apioid superclade</taxon>
        <taxon>Tordylieae</taxon>
        <taxon>Tordyliinae</taxon>
        <taxon>Heracleum</taxon>
    </lineage>
</organism>
<name>A0AAD8HZ28_9APIA</name>
<dbReference type="GO" id="GO:0006629">
    <property type="term" value="P:lipid metabolic process"/>
    <property type="evidence" value="ECO:0007669"/>
    <property type="project" value="InterPro"/>
</dbReference>
<proteinExistence type="predicted"/>
<dbReference type="PANTHER" id="PTHR13593">
    <property type="match status" value="1"/>
</dbReference>
<dbReference type="Pfam" id="PF26178">
    <property type="entry name" value="PI-PLC_cat"/>
    <property type="match status" value="2"/>
</dbReference>
<keyword evidence="2" id="KW-1185">Reference proteome</keyword>
<sequence length="139" mass="15308">MQLNNGVRALMLDTYDFEGDIWLCHSFEGKCHDYTAFVSKRFPIITLDGDGGMEAGNCFNRGESSLLNDTSKSLVLVNYFPTLPIKLLACGENAEDLYDMINTCYAAAGNRWANFVAVDFYKKGASGCTPSPSPSPNRK</sequence>
<dbReference type="EMBL" id="JAUIZM010000007">
    <property type="protein sequence ID" value="KAK1375695.1"/>
    <property type="molecule type" value="Genomic_DNA"/>
</dbReference>
<dbReference type="AlphaFoldDB" id="A0AAD8HZ28"/>
<evidence type="ECO:0000313" key="1">
    <source>
        <dbReference type="EMBL" id="KAK1375695.1"/>
    </source>
</evidence>
<evidence type="ECO:0000313" key="2">
    <source>
        <dbReference type="Proteomes" id="UP001237642"/>
    </source>
</evidence>
<dbReference type="Proteomes" id="UP001237642">
    <property type="component" value="Unassembled WGS sequence"/>
</dbReference>
<reference evidence="1" key="1">
    <citation type="submission" date="2023-02" db="EMBL/GenBank/DDBJ databases">
        <title>Genome of toxic invasive species Heracleum sosnowskyi carries increased number of genes despite the absence of recent whole-genome duplications.</title>
        <authorList>
            <person name="Schelkunov M."/>
            <person name="Shtratnikova V."/>
            <person name="Makarenko M."/>
            <person name="Klepikova A."/>
            <person name="Omelchenko D."/>
            <person name="Novikova G."/>
            <person name="Obukhova E."/>
            <person name="Bogdanov V."/>
            <person name="Penin A."/>
            <person name="Logacheva M."/>
        </authorList>
    </citation>
    <scope>NUCLEOTIDE SEQUENCE</scope>
    <source>
        <strain evidence="1">Hsosn_3</strain>
        <tissue evidence="1">Leaf</tissue>
    </source>
</reference>
<dbReference type="PANTHER" id="PTHR13593:SF51">
    <property type="entry name" value="F21F23.12 PROTEIN"/>
    <property type="match status" value="1"/>
</dbReference>
<gene>
    <name evidence="1" type="ORF">POM88_031888</name>
</gene>